<organism evidence="1">
    <name type="scientific">Amblyomma cajennense</name>
    <name type="common">Cayenne tick</name>
    <name type="synonym">Acarus cajennensis</name>
    <dbReference type="NCBI Taxonomy" id="34607"/>
    <lineage>
        <taxon>Eukaryota</taxon>
        <taxon>Metazoa</taxon>
        <taxon>Ecdysozoa</taxon>
        <taxon>Arthropoda</taxon>
        <taxon>Chelicerata</taxon>
        <taxon>Arachnida</taxon>
        <taxon>Acari</taxon>
        <taxon>Parasitiformes</taxon>
        <taxon>Ixodida</taxon>
        <taxon>Ixodoidea</taxon>
        <taxon>Ixodidae</taxon>
        <taxon>Amblyomminae</taxon>
        <taxon>Amblyomma</taxon>
    </lineage>
</organism>
<protein>
    <submittedName>
        <fullName evidence="1">Putative secreted protein</fullName>
    </submittedName>
</protein>
<accession>A0A023FCI8</accession>
<proteinExistence type="evidence at transcript level"/>
<evidence type="ECO:0000313" key="1">
    <source>
        <dbReference type="EMBL" id="JAC18995.1"/>
    </source>
</evidence>
<dbReference type="AlphaFoldDB" id="A0A023FCI8"/>
<dbReference type="EMBL" id="GBBK01005487">
    <property type="protein sequence ID" value="JAC18995.1"/>
    <property type="molecule type" value="mRNA"/>
</dbReference>
<sequence>MRICLISLHPFLALLSFTHCFVCFFLRNSVLNFHFGIKMHQYPSGAAKFKIRFTSQPRVISHMASTCCFIFCAHQRPSFFSKVLKPSVFETEGRYATLFYCCIHSNVGMNTEAVKIKLFF</sequence>
<feature type="non-terminal residue" evidence="1">
    <location>
        <position position="120"/>
    </location>
</feature>
<reference evidence="1" key="1">
    <citation type="submission" date="2014-03" db="EMBL/GenBank/DDBJ databases">
        <title>The sialotranscriptome of Amblyomma triste, Amblyomma parvum and Amblyomma cajennense ticks, uncovered by 454-based RNA-seq.</title>
        <authorList>
            <person name="Garcia G.R."/>
            <person name="Gardinassi L.G."/>
            <person name="Ribeiro J.M."/>
            <person name="Anatriello E."/>
            <person name="Ferreira B.R."/>
            <person name="Moreira H.N."/>
            <person name="Mafra C."/>
            <person name="Olegario M.M."/>
            <person name="Szabo P.J."/>
            <person name="Miranda-Santos I.K."/>
            <person name="Maruyama S.R."/>
        </authorList>
    </citation>
    <scope>NUCLEOTIDE SEQUENCE</scope>
    <source>
        <strain evidence="1">Uberlandia</strain>
        <tissue evidence="1">Salivary glands</tissue>
    </source>
</reference>
<name>A0A023FCI8_AMBCJ</name>